<dbReference type="InterPro" id="IPR012094">
    <property type="entry name" value="tRNA_Ile_lys_synt"/>
</dbReference>
<dbReference type="SUPFAM" id="SSF52402">
    <property type="entry name" value="Adenine nucleotide alpha hydrolases-like"/>
    <property type="match status" value="1"/>
</dbReference>
<evidence type="ECO:0000256" key="4">
    <source>
        <dbReference type="ARBA" id="ARBA00022694"/>
    </source>
</evidence>
<gene>
    <name evidence="8 10" type="primary">tilS</name>
    <name evidence="10" type="ORF">JEOSCH030_00044</name>
</gene>
<dbReference type="EMBL" id="CAJEWE010000003">
    <property type="protein sequence ID" value="CAD2070598.1"/>
    <property type="molecule type" value="Genomic_DNA"/>
</dbReference>
<evidence type="ECO:0000256" key="7">
    <source>
        <dbReference type="ARBA" id="ARBA00048539"/>
    </source>
</evidence>
<dbReference type="Proteomes" id="UP000521032">
    <property type="component" value="Unassembled WGS sequence"/>
</dbReference>
<dbReference type="HAMAP" id="MF_01161">
    <property type="entry name" value="tRNA_Ile_lys_synt"/>
    <property type="match status" value="1"/>
</dbReference>
<evidence type="ECO:0000256" key="1">
    <source>
        <dbReference type="ARBA" id="ARBA00004496"/>
    </source>
</evidence>
<dbReference type="GO" id="GO:0006400">
    <property type="term" value="P:tRNA modification"/>
    <property type="evidence" value="ECO:0007669"/>
    <property type="project" value="UniProtKB-UniRule"/>
</dbReference>
<feature type="domain" description="Lysidine-tRNA(Ile) synthetase C-terminal" evidence="9">
    <location>
        <begin position="326"/>
        <end position="392"/>
    </location>
</feature>
<evidence type="ECO:0000256" key="8">
    <source>
        <dbReference type="HAMAP-Rule" id="MF_01161"/>
    </source>
</evidence>
<evidence type="ECO:0000313" key="11">
    <source>
        <dbReference type="Proteomes" id="UP000521032"/>
    </source>
</evidence>
<proteinExistence type="inferred from homology"/>
<dbReference type="GO" id="GO:0032267">
    <property type="term" value="F:tRNA(Ile)-lysidine synthase activity"/>
    <property type="evidence" value="ECO:0007669"/>
    <property type="project" value="UniProtKB-EC"/>
</dbReference>
<evidence type="ECO:0000256" key="2">
    <source>
        <dbReference type="ARBA" id="ARBA00022490"/>
    </source>
</evidence>
<evidence type="ECO:0000259" key="9">
    <source>
        <dbReference type="SMART" id="SM00977"/>
    </source>
</evidence>
<evidence type="ECO:0000256" key="3">
    <source>
        <dbReference type="ARBA" id="ARBA00022598"/>
    </source>
</evidence>
<organism evidence="10 11">
    <name type="scientific">Phocicoccus schoeneichii</name>
    <dbReference type="NCBI Taxonomy" id="1812261"/>
    <lineage>
        <taxon>Bacteria</taxon>
        <taxon>Bacillati</taxon>
        <taxon>Bacillota</taxon>
        <taxon>Bacilli</taxon>
        <taxon>Bacillales</taxon>
        <taxon>Salinicoccaceae</taxon>
        <taxon>Phocicoccus</taxon>
    </lineage>
</organism>
<comment type="function">
    <text evidence="8">Ligates lysine onto the cytidine present at position 34 of the AUA codon-specific tRNA(Ile) that contains the anticodon CAU, in an ATP-dependent manner. Cytidine is converted to lysidine, thus changing the amino acid specificity of the tRNA from methionine to isoleucine.</text>
</comment>
<feature type="binding site" evidence="8">
    <location>
        <begin position="18"/>
        <end position="23"/>
    </location>
    <ligand>
        <name>ATP</name>
        <dbReference type="ChEBI" id="CHEBI:30616"/>
    </ligand>
</feature>
<evidence type="ECO:0000256" key="5">
    <source>
        <dbReference type="ARBA" id="ARBA00022741"/>
    </source>
</evidence>
<keyword evidence="11" id="KW-1185">Reference proteome</keyword>
<dbReference type="GO" id="GO:0005524">
    <property type="term" value="F:ATP binding"/>
    <property type="evidence" value="ECO:0007669"/>
    <property type="project" value="UniProtKB-UniRule"/>
</dbReference>
<keyword evidence="2 8" id="KW-0963">Cytoplasm</keyword>
<keyword evidence="4 8" id="KW-0819">tRNA processing</keyword>
<sequence length="407" mass="47330">MKLKVRWAKTDHIAIALSGGVDSIVLYHLLNEEYKNTYKSLTVMHVNHGVREESDGEERILEKLARENGHLFLSTKLDIESFTQQKGRTARYQFFRDMMERHHIDYCLTAHHKDDDIETVLYELLSGRHLYGIGIKPVHDTFLRPMLGVYKKEIKRYANRHKLTILEDASNESDHYTRNYIRHHIVPEIDAHPSLQKDALTVFKRDYLEMESLVKSHVHAFLKDKHTHSRQSFNELNKIVQLRVLSALFDAYIERSFLEECVSVLRSDTAQIELIKDDKTLVVSYDSFTVIEKVEEESIEELVITSPGKYSFNGYMIAVESLETSITARTRRPGDRITIPNVGTKKVNRVFIDEKVPNDLRDKMPIIVIPDGQIIAVGPIYNIIKSFNHLKFDINLEIKESFHDIKK</sequence>
<dbReference type="NCBIfam" id="TIGR02432">
    <property type="entry name" value="lysidine_TilS_N"/>
    <property type="match status" value="1"/>
</dbReference>
<dbReference type="InterPro" id="IPR014729">
    <property type="entry name" value="Rossmann-like_a/b/a_fold"/>
</dbReference>
<keyword evidence="6 8" id="KW-0067">ATP-binding</keyword>
<evidence type="ECO:0000256" key="6">
    <source>
        <dbReference type="ARBA" id="ARBA00022840"/>
    </source>
</evidence>
<keyword evidence="3 8" id="KW-0436">Ligase</keyword>
<evidence type="ECO:0000313" key="10">
    <source>
        <dbReference type="EMBL" id="CAD2070598.1"/>
    </source>
</evidence>
<dbReference type="CDD" id="cd01992">
    <property type="entry name" value="TilS_N"/>
    <property type="match status" value="1"/>
</dbReference>
<dbReference type="PANTHER" id="PTHR43033:SF1">
    <property type="entry name" value="TRNA(ILE)-LYSIDINE SYNTHASE-RELATED"/>
    <property type="match status" value="1"/>
</dbReference>
<dbReference type="GO" id="GO:0005737">
    <property type="term" value="C:cytoplasm"/>
    <property type="evidence" value="ECO:0007669"/>
    <property type="project" value="UniProtKB-SubCell"/>
</dbReference>
<dbReference type="Gene3D" id="3.40.50.620">
    <property type="entry name" value="HUPs"/>
    <property type="match status" value="1"/>
</dbReference>
<dbReference type="SMART" id="SM00977">
    <property type="entry name" value="TilS_C"/>
    <property type="match status" value="1"/>
</dbReference>
<dbReference type="RefSeq" id="WP_186084343.1">
    <property type="nucleotide sequence ID" value="NZ_BMDB01000003.1"/>
</dbReference>
<reference evidence="10 11" key="1">
    <citation type="submission" date="2020-07" db="EMBL/GenBank/DDBJ databases">
        <authorList>
            <person name="Criscuolo A."/>
        </authorList>
    </citation>
    <scope>NUCLEOTIDE SEQUENCE [LARGE SCALE GENOMIC DNA]</scope>
    <source>
        <strain evidence="11">CIP 111030</strain>
    </source>
</reference>
<protein>
    <recommendedName>
        <fullName evidence="8">tRNA(Ile)-lysidine synthase</fullName>
        <ecNumber evidence="8">6.3.4.19</ecNumber>
    </recommendedName>
    <alternativeName>
        <fullName evidence="8">tRNA(Ile)-2-lysyl-cytidine synthase</fullName>
    </alternativeName>
    <alternativeName>
        <fullName evidence="8">tRNA(Ile)-lysidine synthetase</fullName>
    </alternativeName>
</protein>
<dbReference type="EC" id="6.3.4.19" evidence="8"/>
<dbReference type="InterPro" id="IPR011063">
    <property type="entry name" value="TilS/TtcA_N"/>
</dbReference>
<dbReference type="Pfam" id="PF01171">
    <property type="entry name" value="ATP_bind_3"/>
    <property type="match status" value="1"/>
</dbReference>
<comment type="similarity">
    <text evidence="8">Belongs to the tRNA(Ile)-lysidine synthase family.</text>
</comment>
<dbReference type="PANTHER" id="PTHR43033">
    <property type="entry name" value="TRNA(ILE)-LYSIDINE SYNTHASE-RELATED"/>
    <property type="match status" value="1"/>
</dbReference>
<comment type="domain">
    <text evidence="8">The N-terminal region contains the highly conserved SGGXDS motif, predicted to be a P-loop motif involved in ATP binding.</text>
</comment>
<dbReference type="SUPFAM" id="SSF56037">
    <property type="entry name" value="PheT/TilS domain"/>
    <property type="match status" value="1"/>
</dbReference>
<keyword evidence="5 8" id="KW-0547">Nucleotide-binding</keyword>
<dbReference type="AlphaFoldDB" id="A0A6V7R0J0"/>
<comment type="catalytic activity">
    <reaction evidence="7 8">
        <text>cytidine(34) in tRNA(Ile2) + L-lysine + ATP = lysidine(34) in tRNA(Ile2) + AMP + diphosphate + H(+)</text>
        <dbReference type="Rhea" id="RHEA:43744"/>
        <dbReference type="Rhea" id="RHEA-COMP:10625"/>
        <dbReference type="Rhea" id="RHEA-COMP:10670"/>
        <dbReference type="ChEBI" id="CHEBI:15378"/>
        <dbReference type="ChEBI" id="CHEBI:30616"/>
        <dbReference type="ChEBI" id="CHEBI:32551"/>
        <dbReference type="ChEBI" id="CHEBI:33019"/>
        <dbReference type="ChEBI" id="CHEBI:82748"/>
        <dbReference type="ChEBI" id="CHEBI:83665"/>
        <dbReference type="ChEBI" id="CHEBI:456215"/>
        <dbReference type="EC" id="6.3.4.19"/>
    </reaction>
</comment>
<name>A0A6V7R0J0_9BACL</name>
<dbReference type="InterPro" id="IPR012795">
    <property type="entry name" value="tRNA_Ile_lys_synt_N"/>
</dbReference>
<accession>A0A6V7R0J0</accession>
<dbReference type="InterPro" id="IPR012796">
    <property type="entry name" value="Lysidine-tRNA-synth_C"/>
</dbReference>
<dbReference type="Pfam" id="PF11734">
    <property type="entry name" value="TilS_C"/>
    <property type="match status" value="1"/>
</dbReference>
<dbReference type="NCBIfam" id="TIGR02433">
    <property type="entry name" value="lysidine_TilS_C"/>
    <property type="match status" value="1"/>
</dbReference>
<comment type="subcellular location">
    <subcellularLocation>
        <location evidence="1 8">Cytoplasm</location>
    </subcellularLocation>
</comment>
<comment type="caution">
    <text evidence="10">The sequence shown here is derived from an EMBL/GenBank/DDBJ whole genome shotgun (WGS) entry which is preliminary data.</text>
</comment>